<dbReference type="GO" id="GO:0006979">
    <property type="term" value="P:response to oxidative stress"/>
    <property type="evidence" value="ECO:0007669"/>
    <property type="project" value="InterPro"/>
</dbReference>
<accession>A0A7W9W8G2</accession>
<dbReference type="InterPro" id="IPR002579">
    <property type="entry name" value="Met_Sox_Rdtase_MsrB_dom"/>
</dbReference>
<dbReference type="GO" id="GO:0005737">
    <property type="term" value="C:cytoplasm"/>
    <property type="evidence" value="ECO:0007669"/>
    <property type="project" value="TreeGrafter"/>
</dbReference>
<organism evidence="6 7">
    <name type="scientific">Armatimonas rosea</name>
    <dbReference type="NCBI Taxonomy" id="685828"/>
    <lineage>
        <taxon>Bacteria</taxon>
        <taxon>Bacillati</taxon>
        <taxon>Armatimonadota</taxon>
        <taxon>Armatimonadia</taxon>
        <taxon>Armatimonadales</taxon>
        <taxon>Armatimonadaceae</taxon>
        <taxon>Armatimonas</taxon>
    </lineage>
</organism>
<proteinExistence type="predicted"/>
<evidence type="ECO:0000259" key="5">
    <source>
        <dbReference type="PROSITE" id="PS51790"/>
    </source>
</evidence>
<dbReference type="Pfam" id="PF01641">
    <property type="entry name" value="SelR"/>
    <property type="match status" value="1"/>
</dbReference>
<evidence type="ECO:0000256" key="2">
    <source>
        <dbReference type="ARBA" id="ARBA00023002"/>
    </source>
</evidence>
<gene>
    <name evidence="6" type="ORF">HNQ39_003382</name>
</gene>
<dbReference type="SUPFAM" id="SSF51316">
    <property type="entry name" value="Mss4-like"/>
    <property type="match status" value="1"/>
</dbReference>
<dbReference type="EC" id="1.8.4.12" evidence="1"/>
<dbReference type="NCBIfam" id="TIGR00357">
    <property type="entry name" value="peptide-methionine (R)-S-oxide reductase MsrB"/>
    <property type="match status" value="1"/>
</dbReference>
<dbReference type="RefSeq" id="WP_184198782.1">
    <property type="nucleotide sequence ID" value="NZ_JACHGW010000003.1"/>
</dbReference>
<reference evidence="6 7" key="1">
    <citation type="submission" date="2020-08" db="EMBL/GenBank/DDBJ databases">
        <title>Genomic Encyclopedia of Type Strains, Phase IV (KMG-IV): sequencing the most valuable type-strain genomes for metagenomic binning, comparative biology and taxonomic classification.</title>
        <authorList>
            <person name="Goeker M."/>
        </authorList>
    </citation>
    <scope>NUCLEOTIDE SEQUENCE [LARGE SCALE GENOMIC DNA]</scope>
    <source>
        <strain evidence="6 7">DSM 23562</strain>
    </source>
</reference>
<dbReference type="EMBL" id="JACHGW010000003">
    <property type="protein sequence ID" value="MBB6051572.1"/>
    <property type="molecule type" value="Genomic_DNA"/>
</dbReference>
<dbReference type="PANTHER" id="PTHR10173">
    <property type="entry name" value="METHIONINE SULFOXIDE REDUCTASE"/>
    <property type="match status" value="1"/>
</dbReference>
<name>A0A7W9W8G2_ARMRO</name>
<feature type="signal peptide" evidence="4">
    <location>
        <begin position="1"/>
        <end position="20"/>
    </location>
</feature>
<keyword evidence="7" id="KW-1185">Reference proteome</keyword>
<dbReference type="PROSITE" id="PS51790">
    <property type="entry name" value="MSRB"/>
    <property type="match status" value="1"/>
</dbReference>
<dbReference type="GO" id="GO:0030091">
    <property type="term" value="P:protein repair"/>
    <property type="evidence" value="ECO:0007669"/>
    <property type="project" value="InterPro"/>
</dbReference>
<dbReference type="Gene3D" id="2.170.150.20">
    <property type="entry name" value="Peptide methionine sulfoxide reductase"/>
    <property type="match status" value="1"/>
</dbReference>
<evidence type="ECO:0000256" key="4">
    <source>
        <dbReference type="SAM" id="SignalP"/>
    </source>
</evidence>
<feature type="domain" description="MsrB" evidence="5">
    <location>
        <begin position="44"/>
        <end position="171"/>
    </location>
</feature>
<comment type="catalytic activity">
    <reaction evidence="3">
        <text>L-methionyl-[protein] + [thioredoxin]-disulfide + H2O = L-methionyl-(R)-S-oxide-[protein] + [thioredoxin]-dithiol</text>
        <dbReference type="Rhea" id="RHEA:24164"/>
        <dbReference type="Rhea" id="RHEA-COMP:10698"/>
        <dbReference type="Rhea" id="RHEA-COMP:10700"/>
        <dbReference type="Rhea" id="RHEA-COMP:12313"/>
        <dbReference type="Rhea" id="RHEA-COMP:12314"/>
        <dbReference type="ChEBI" id="CHEBI:15377"/>
        <dbReference type="ChEBI" id="CHEBI:16044"/>
        <dbReference type="ChEBI" id="CHEBI:29950"/>
        <dbReference type="ChEBI" id="CHEBI:45764"/>
        <dbReference type="ChEBI" id="CHEBI:50058"/>
        <dbReference type="EC" id="1.8.4.12"/>
    </reaction>
</comment>
<protein>
    <recommendedName>
        <fullName evidence="1">peptide-methionine (R)-S-oxide reductase</fullName>
        <ecNumber evidence="1">1.8.4.12</ecNumber>
    </recommendedName>
</protein>
<dbReference type="InterPro" id="IPR011057">
    <property type="entry name" value="Mss4-like_sf"/>
</dbReference>
<evidence type="ECO:0000256" key="1">
    <source>
        <dbReference type="ARBA" id="ARBA00012499"/>
    </source>
</evidence>
<dbReference type="AlphaFoldDB" id="A0A7W9W8G2"/>
<dbReference type="Proteomes" id="UP000520814">
    <property type="component" value="Unassembled WGS sequence"/>
</dbReference>
<feature type="chain" id="PRO_5030882768" description="peptide-methionine (R)-S-oxide reductase" evidence="4">
    <location>
        <begin position="21"/>
        <end position="177"/>
    </location>
</feature>
<dbReference type="PANTHER" id="PTHR10173:SF52">
    <property type="entry name" value="METHIONINE-R-SULFOXIDE REDUCTASE B1"/>
    <property type="match status" value="1"/>
</dbReference>
<evidence type="ECO:0000313" key="7">
    <source>
        <dbReference type="Proteomes" id="UP000520814"/>
    </source>
</evidence>
<dbReference type="GO" id="GO:0033743">
    <property type="term" value="F:peptide-methionine (R)-S-oxide reductase activity"/>
    <property type="evidence" value="ECO:0007669"/>
    <property type="project" value="UniProtKB-EC"/>
</dbReference>
<dbReference type="InterPro" id="IPR028427">
    <property type="entry name" value="Met_Sox_Rdtase_MsrB"/>
</dbReference>
<sequence>MKTTQLIVIATLALGGAVWAQQKPTAPAAPAPAQKEIDWKKLSDAEWRKRLTTTQFNILRRAATEYAFRNAYHDNHKPGTYQCAGCAQELFSSETKFDSGTGWPSFYQPVKKTAVVEKRDPDGERSEVVCSRCLGHLGHVFNDADGNYGIPKTPTGLRYCMNSGAMKFIPKATGSGH</sequence>
<evidence type="ECO:0000256" key="3">
    <source>
        <dbReference type="ARBA" id="ARBA00048488"/>
    </source>
</evidence>
<evidence type="ECO:0000313" key="6">
    <source>
        <dbReference type="EMBL" id="MBB6051572.1"/>
    </source>
</evidence>
<comment type="caution">
    <text evidence="6">The sequence shown here is derived from an EMBL/GenBank/DDBJ whole genome shotgun (WGS) entry which is preliminary data.</text>
</comment>
<keyword evidence="4" id="KW-0732">Signal</keyword>
<keyword evidence="2 6" id="KW-0560">Oxidoreductase</keyword>